<evidence type="ECO:0000313" key="1">
    <source>
        <dbReference type="EMBL" id="KXZ46785.1"/>
    </source>
</evidence>
<dbReference type="PANTHER" id="PTHR33428:SF14">
    <property type="entry name" value="CARBOXYLESTERASE TYPE B DOMAIN-CONTAINING PROTEIN"/>
    <property type="match status" value="1"/>
</dbReference>
<keyword evidence="2" id="KW-1185">Reference proteome</keyword>
<dbReference type="InterPro" id="IPR017395">
    <property type="entry name" value="Chlorophyllase-like"/>
</dbReference>
<dbReference type="Gene3D" id="3.40.50.1820">
    <property type="entry name" value="alpha/beta hydrolase"/>
    <property type="match status" value="1"/>
</dbReference>
<accession>A0A150GB26</accession>
<dbReference type="AlphaFoldDB" id="A0A150GB26"/>
<dbReference type="SUPFAM" id="SSF53474">
    <property type="entry name" value="alpha/beta-Hydrolases"/>
    <property type="match status" value="1"/>
</dbReference>
<evidence type="ECO:0008006" key="3">
    <source>
        <dbReference type="Google" id="ProtNLM"/>
    </source>
</evidence>
<dbReference type="ESTHER" id="gonpe-a0a150gb26">
    <property type="family name" value="Chlorophyllase_Plant"/>
</dbReference>
<reference evidence="2" key="1">
    <citation type="journal article" date="2016" name="Nat. Commun.">
        <title>The Gonium pectorale genome demonstrates co-option of cell cycle regulation during the evolution of multicellularity.</title>
        <authorList>
            <person name="Hanschen E.R."/>
            <person name="Marriage T.N."/>
            <person name="Ferris P.J."/>
            <person name="Hamaji T."/>
            <person name="Toyoda A."/>
            <person name="Fujiyama A."/>
            <person name="Neme R."/>
            <person name="Noguchi H."/>
            <person name="Minakuchi Y."/>
            <person name="Suzuki M."/>
            <person name="Kawai-Toyooka H."/>
            <person name="Smith D.R."/>
            <person name="Sparks H."/>
            <person name="Anderson J."/>
            <person name="Bakaric R."/>
            <person name="Luria V."/>
            <person name="Karger A."/>
            <person name="Kirschner M.W."/>
            <person name="Durand P.M."/>
            <person name="Michod R.E."/>
            <person name="Nozaki H."/>
            <person name="Olson B.J."/>
        </authorList>
    </citation>
    <scope>NUCLEOTIDE SEQUENCE [LARGE SCALE GENOMIC DNA]</scope>
    <source>
        <strain evidence="2">NIES-2863</strain>
    </source>
</reference>
<organism evidence="1 2">
    <name type="scientific">Gonium pectorale</name>
    <name type="common">Green alga</name>
    <dbReference type="NCBI Taxonomy" id="33097"/>
    <lineage>
        <taxon>Eukaryota</taxon>
        <taxon>Viridiplantae</taxon>
        <taxon>Chlorophyta</taxon>
        <taxon>core chlorophytes</taxon>
        <taxon>Chlorophyceae</taxon>
        <taxon>CS clade</taxon>
        <taxon>Chlamydomonadales</taxon>
        <taxon>Volvocaceae</taxon>
        <taxon>Gonium</taxon>
    </lineage>
</organism>
<dbReference type="InterPro" id="IPR029058">
    <property type="entry name" value="AB_hydrolase_fold"/>
</dbReference>
<dbReference type="OrthoDB" id="508050at2759"/>
<dbReference type="EMBL" id="LSYV01000041">
    <property type="protein sequence ID" value="KXZ46785.1"/>
    <property type="molecule type" value="Genomic_DNA"/>
</dbReference>
<gene>
    <name evidence="1" type="ORF">GPECTOR_40g519</name>
</gene>
<dbReference type="GO" id="GO:0047746">
    <property type="term" value="F:chlorophyllase activity"/>
    <property type="evidence" value="ECO:0007669"/>
    <property type="project" value="TreeGrafter"/>
</dbReference>
<evidence type="ECO:0000313" key="2">
    <source>
        <dbReference type="Proteomes" id="UP000075714"/>
    </source>
</evidence>
<sequence length="311" mass="32671">MGPYPIVSLTQKVTIVPDGNTSSVNLDVNVTYPSNGPAPFPVLFMFNGFQARASWYGGIVRHVASWGYVVVQYTHTGLLPIVVDRVELGYLSPLLAWVGARGRADGSPLRGLPDTARLVVMGHSRGGKLAALHFAGRRDISAAVLLDPIDNTSMAPEGPDYPSAAKALAAANRTAAIVGSGVNGSCNPAGANYPKFFTAMAPGSWQMVVKQAGHMQYCRTGNPLLDWGFDKLCGKGRISAQEVITDAAAFAVAWLELSFRAKQAQSGLARFKGWVQSQVASGAVSFDVKEAPVTAPATSAGGRAASQVPRA</sequence>
<dbReference type="GO" id="GO:0015996">
    <property type="term" value="P:chlorophyll catabolic process"/>
    <property type="evidence" value="ECO:0007669"/>
    <property type="project" value="TreeGrafter"/>
</dbReference>
<proteinExistence type="predicted"/>
<name>A0A150GB26_GONPE</name>
<dbReference type="STRING" id="33097.A0A150GB26"/>
<dbReference type="Proteomes" id="UP000075714">
    <property type="component" value="Unassembled WGS sequence"/>
</dbReference>
<protein>
    <recommendedName>
        <fullName evidence="3">Chlorophyllase</fullName>
    </recommendedName>
</protein>
<dbReference type="Pfam" id="PF07224">
    <property type="entry name" value="Chlorophyllase"/>
    <property type="match status" value="1"/>
</dbReference>
<comment type="caution">
    <text evidence="1">The sequence shown here is derived from an EMBL/GenBank/DDBJ whole genome shotgun (WGS) entry which is preliminary data.</text>
</comment>
<dbReference type="PANTHER" id="PTHR33428">
    <property type="entry name" value="CHLOROPHYLLASE-2, CHLOROPLASTIC"/>
    <property type="match status" value="1"/>
</dbReference>